<comment type="caution">
    <text evidence="2">The sequence shown here is derived from an EMBL/GenBank/DDBJ whole genome shotgun (WGS) entry which is preliminary data.</text>
</comment>
<accession>A0A0J1KZ74</accession>
<feature type="repeat" description="TPR" evidence="1">
    <location>
        <begin position="51"/>
        <end position="84"/>
    </location>
</feature>
<proteinExistence type="predicted"/>
<dbReference type="InterPro" id="IPR019734">
    <property type="entry name" value="TPR_rpt"/>
</dbReference>
<dbReference type="AlphaFoldDB" id="A0A0J1KZ74"/>
<dbReference type="PROSITE" id="PS50005">
    <property type="entry name" value="TPR"/>
    <property type="match status" value="1"/>
</dbReference>
<dbReference type="Pfam" id="PF13181">
    <property type="entry name" value="TPR_8"/>
    <property type="match status" value="1"/>
</dbReference>
<gene>
    <name evidence="2" type="ORF">ABW02_22105</name>
</gene>
<evidence type="ECO:0000313" key="2">
    <source>
        <dbReference type="EMBL" id="KLV22090.1"/>
    </source>
</evidence>
<dbReference type="InterPro" id="IPR011990">
    <property type="entry name" value="TPR-like_helical_dom_sf"/>
</dbReference>
<dbReference type="PATRIC" id="fig|1397.4.peg.3544"/>
<reference evidence="2 3" key="1">
    <citation type="submission" date="2015-05" db="EMBL/GenBank/DDBJ databases">
        <title>Whole genome sequence and identification of bacterial endophytes from Costus igneus.</title>
        <authorList>
            <person name="Lee Y.P."/>
            <person name="Gan H.M."/>
            <person name="Eng W."/>
            <person name="Wheatley M.S."/>
            <person name="Caraballo A."/>
            <person name="Polter S."/>
            <person name="Savka M.A."/>
            <person name="Hudson A.O."/>
        </authorList>
    </citation>
    <scope>NUCLEOTIDE SEQUENCE [LARGE SCALE GENOMIC DNA]</scope>
    <source>
        <strain evidence="2 3">RIT379</strain>
    </source>
</reference>
<keyword evidence="3" id="KW-1185">Reference proteome</keyword>
<name>A0A0J1KZ74_NIACI</name>
<sequence>MIMWFKRKSEKNKNENTISKKKLTEDQKEELLGFISRKSIEVQSLTIENQARVFEEIGLAYYELGDEENAIASLEKSLQLKKTIGESFKTLLKLYNKKRAEAAESNDVDNLQTFLNKIDLLMQISKDVTRGVK</sequence>
<protein>
    <submittedName>
        <fullName evidence="2">Uncharacterized protein</fullName>
    </submittedName>
</protein>
<keyword evidence="1" id="KW-0802">TPR repeat</keyword>
<dbReference type="EMBL" id="LDPH01000033">
    <property type="protein sequence ID" value="KLV22090.1"/>
    <property type="molecule type" value="Genomic_DNA"/>
</dbReference>
<dbReference type="SUPFAM" id="SSF48452">
    <property type="entry name" value="TPR-like"/>
    <property type="match status" value="1"/>
</dbReference>
<organism evidence="2 3">
    <name type="scientific">Niallia circulans</name>
    <name type="common">Bacillus circulans</name>
    <dbReference type="NCBI Taxonomy" id="1397"/>
    <lineage>
        <taxon>Bacteria</taxon>
        <taxon>Bacillati</taxon>
        <taxon>Bacillota</taxon>
        <taxon>Bacilli</taxon>
        <taxon>Bacillales</taxon>
        <taxon>Bacillaceae</taxon>
        <taxon>Niallia</taxon>
    </lineage>
</organism>
<dbReference type="Proteomes" id="UP000036045">
    <property type="component" value="Unassembled WGS sequence"/>
</dbReference>
<evidence type="ECO:0000313" key="3">
    <source>
        <dbReference type="Proteomes" id="UP000036045"/>
    </source>
</evidence>
<evidence type="ECO:0000256" key="1">
    <source>
        <dbReference type="PROSITE-ProRule" id="PRU00339"/>
    </source>
</evidence>
<dbReference type="Gene3D" id="1.25.40.10">
    <property type="entry name" value="Tetratricopeptide repeat domain"/>
    <property type="match status" value="1"/>
</dbReference>